<dbReference type="Proteomes" id="UP000019149">
    <property type="component" value="Unassembled WGS sequence"/>
</dbReference>
<dbReference type="RefSeq" id="XP_024349900.1">
    <property type="nucleotide sequence ID" value="XM_024495739.1"/>
</dbReference>
<dbReference type="EMBL" id="APAU02000057">
    <property type="protein sequence ID" value="EUB58704.1"/>
    <property type="molecule type" value="Genomic_DNA"/>
</dbReference>
<dbReference type="CTD" id="36342205"/>
<dbReference type="AlphaFoldDB" id="W6UYP6"/>
<gene>
    <name evidence="1" type="ORF">EGR_06490</name>
</gene>
<comment type="caution">
    <text evidence="1">The sequence shown here is derived from an EMBL/GenBank/DDBJ whole genome shotgun (WGS) entry which is preliminary data.</text>
</comment>
<proteinExistence type="predicted"/>
<dbReference type="GeneID" id="36342205"/>
<accession>W6UYP6</accession>
<reference evidence="1 2" key="1">
    <citation type="journal article" date="2013" name="Nat. Genet.">
        <title>The genome of the hydatid tapeworm Echinococcus granulosus.</title>
        <authorList>
            <person name="Zheng H."/>
            <person name="Zhang W."/>
            <person name="Zhang L."/>
            <person name="Zhang Z."/>
            <person name="Li J."/>
            <person name="Lu G."/>
            <person name="Zhu Y."/>
            <person name="Wang Y."/>
            <person name="Huang Y."/>
            <person name="Liu J."/>
            <person name="Kang H."/>
            <person name="Chen J."/>
            <person name="Wang L."/>
            <person name="Chen A."/>
            <person name="Yu S."/>
            <person name="Gao Z."/>
            <person name="Jin L."/>
            <person name="Gu W."/>
            <person name="Wang Z."/>
            <person name="Zhao L."/>
            <person name="Shi B."/>
            <person name="Wen H."/>
            <person name="Lin R."/>
            <person name="Jones M.K."/>
            <person name="Brejova B."/>
            <person name="Vinar T."/>
            <person name="Zhao G."/>
            <person name="McManus D.P."/>
            <person name="Chen Z."/>
            <person name="Zhou Y."/>
            <person name="Wang S."/>
        </authorList>
    </citation>
    <scope>NUCLEOTIDE SEQUENCE [LARGE SCALE GENOMIC DNA]</scope>
</reference>
<protein>
    <submittedName>
        <fullName evidence="1">Uncharacterized protein</fullName>
    </submittedName>
</protein>
<dbReference type="KEGG" id="egl:EGR_06490"/>
<evidence type="ECO:0000313" key="2">
    <source>
        <dbReference type="Proteomes" id="UP000019149"/>
    </source>
</evidence>
<name>W6UYP6_ECHGR</name>
<sequence>MVLASLSTKTKLHNALNVIILTDNSAISHASSIFFLTLDFLTKVKLFVVPTICTLFHDHLRDTTLTFISRASSPTCNNTKHKLKALIKYRDIC</sequence>
<evidence type="ECO:0000313" key="1">
    <source>
        <dbReference type="EMBL" id="EUB58704.1"/>
    </source>
</evidence>
<keyword evidence="2" id="KW-1185">Reference proteome</keyword>
<organism evidence="1 2">
    <name type="scientific">Echinococcus granulosus</name>
    <name type="common">Hydatid tapeworm</name>
    <dbReference type="NCBI Taxonomy" id="6210"/>
    <lineage>
        <taxon>Eukaryota</taxon>
        <taxon>Metazoa</taxon>
        <taxon>Spiralia</taxon>
        <taxon>Lophotrochozoa</taxon>
        <taxon>Platyhelminthes</taxon>
        <taxon>Cestoda</taxon>
        <taxon>Eucestoda</taxon>
        <taxon>Cyclophyllidea</taxon>
        <taxon>Taeniidae</taxon>
        <taxon>Echinococcus</taxon>
        <taxon>Echinococcus granulosus group</taxon>
    </lineage>
</organism>